<accession>A0A1E8EZL3</accession>
<evidence type="ECO:0000259" key="1">
    <source>
        <dbReference type="Pfam" id="PF01592"/>
    </source>
</evidence>
<name>A0A1E8EZL3_9CLOT</name>
<proteinExistence type="predicted"/>
<dbReference type="STRING" id="1121290.CLAOCE_10980"/>
<sequence length="136" mass="15006">MIIYSERVIEHFMCPQNAHSMPDANTEGSYGDPSCGDYLTVYLKVKDNRVEEISYLVFGCCASIATSSMTSVLAKGKTLEEALNITEEDIIQALDGLPENKVHCSNLGVSALRNAIANYLNKNRTEDSYENSNSSR</sequence>
<dbReference type="SUPFAM" id="SSF82649">
    <property type="entry name" value="SufE/NifU"/>
    <property type="match status" value="1"/>
</dbReference>
<dbReference type="Proteomes" id="UP000175744">
    <property type="component" value="Unassembled WGS sequence"/>
</dbReference>
<dbReference type="InterPro" id="IPR002871">
    <property type="entry name" value="NIF_FeS_clus_asmbl_NifU_N"/>
</dbReference>
<comment type="caution">
    <text evidence="2">The sequence shown here is derived from an EMBL/GenBank/DDBJ whole genome shotgun (WGS) entry which is preliminary data.</text>
</comment>
<dbReference type="PATRIC" id="fig|1121290.3.peg.1104"/>
<dbReference type="OrthoDB" id="9804157at2"/>
<dbReference type="AlphaFoldDB" id="A0A1E8EZL3"/>
<dbReference type="GO" id="GO:0051536">
    <property type="term" value="F:iron-sulfur cluster binding"/>
    <property type="evidence" value="ECO:0007669"/>
    <property type="project" value="InterPro"/>
</dbReference>
<dbReference type="PANTHER" id="PTHR10093">
    <property type="entry name" value="IRON-SULFUR CLUSTER ASSEMBLY ENZYME NIFU HOMOLOG"/>
    <property type="match status" value="1"/>
</dbReference>
<gene>
    <name evidence="2" type="primary">iscU_1</name>
    <name evidence="2" type="ORF">CLOACE_10980</name>
</gene>
<keyword evidence="3" id="KW-1185">Reference proteome</keyword>
<organism evidence="2 3">
    <name type="scientific">Clostridium acetireducens DSM 10703</name>
    <dbReference type="NCBI Taxonomy" id="1121290"/>
    <lineage>
        <taxon>Bacteria</taxon>
        <taxon>Bacillati</taxon>
        <taxon>Bacillota</taxon>
        <taxon>Clostridia</taxon>
        <taxon>Eubacteriales</taxon>
        <taxon>Clostridiaceae</taxon>
        <taxon>Clostridium</taxon>
    </lineage>
</organism>
<evidence type="ECO:0000313" key="2">
    <source>
        <dbReference type="EMBL" id="OFI06325.1"/>
    </source>
</evidence>
<evidence type="ECO:0000313" key="3">
    <source>
        <dbReference type="Proteomes" id="UP000175744"/>
    </source>
</evidence>
<dbReference type="GO" id="GO:0016226">
    <property type="term" value="P:iron-sulfur cluster assembly"/>
    <property type="evidence" value="ECO:0007669"/>
    <property type="project" value="InterPro"/>
</dbReference>
<dbReference type="CDD" id="cd06664">
    <property type="entry name" value="IscU_like"/>
    <property type="match status" value="1"/>
</dbReference>
<reference evidence="2 3" key="1">
    <citation type="submission" date="2016-06" db="EMBL/GenBank/DDBJ databases">
        <title>Genome sequence of Clostridium acetireducens DSM 10703.</title>
        <authorList>
            <person name="Poehlein A."/>
            <person name="Fluechter S."/>
            <person name="Duerre P."/>
            <person name="Daniel R."/>
        </authorList>
    </citation>
    <scope>NUCLEOTIDE SEQUENCE [LARGE SCALE GENOMIC DNA]</scope>
    <source>
        <strain evidence="2 3">DSM 10703</strain>
    </source>
</reference>
<protein>
    <submittedName>
        <fullName evidence="2">Iron-sulfur cluster assembly scaffold protein IscU</fullName>
    </submittedName>
</protein>
<dbReference type="EMBL" id="LZFO01000012">
    <property type="protein sequence ID" value="OFI06325.1"/>
    <property type="molecule type" value="Genomic_DNA"/>
</dbReference>
<feature type="domain" description="NIF system FeS cluster assembly NifU N-terminal" evidence="1">
    <location>
        <begin position="4"/>
        <end position="124"/>
    </location>
</feature>
<dbReference type="Gene3D" id="3.90.1010.10">
    <property type="match status" value="1"/>
</dbReference>
<dbReference type="Pfam" id="PF01592">
    <property type="entry name" value="NifU_N"/>
    <property type="match status" value="1"/>
</dbReference>
<dbReference type="GO" id="GO:0005506">
    <property type="term" value="F:iron ion binding"/>
    <property type="evidence" value="ECO:0007669"/>
    <property type="project" value="InterPro"/>
</dbReference>